<dbReference type="OrthoDB" id="9776795at2"/>
<dbReference type="PANTHER" id="PTHR43031">
    <property type="entry name" value="FAD-DEPENDENT OXIDOREDUCTASE"/>
    <property type="match status" value="1"/>
</dbReference>
<name>D4H8U0_DENA2</name>
<dbReference type="AlphaFoldDB" id="D4H8U0"/>
<dbReference type="SMART" id="SM00450">
    <property type="entry name" value="RHOD"/>
    <property type="match status" value="3"/>
</dbReference>
<organism evidence="2 3">
    <name type="scientific">Denitrovibrio acetiphilus (strain DSM 12809 / NBRC 114555 / N2460)</name>
    <dbReference type="NCBI Taxonomy" id="522772"/>
    <lineage>
        <taxon>Bacteria</taxon>
        <taxon>Pseudomonadati</taxon>
        <taxon>Deferribacterota</taxon>
        <taxon>Deferribacteres</taxon>
        <taxon>Deferribacterales</taxon>
        <taxon>Geovibrionaceae</taxon>
        <taxon>Denitrovibrio</taxon>
    </lineage>
</organism>
<dbReference type="PaxDb" id="522772-Dacet_1675"/>
<feature type="domain" description="Rhodanese" evidence="1">
    <location>
        <begin position="167"/>
        <end position="259"/>
    </location>
</feature>
<proteinExistence type="predicted"/>
<dbReference type="SUPFAM" id="SSF52821">
    <property type="entry name" value="Rhodanese/Cell cycle control phosphatase"/>
    <property type="match status" value="3"/>
</dbReference>
<dbReference type="RefSeq" id="WP_013010950.1">
    <property type="nucleotide sequence ID" value="NC_013943.1"/>
</dbReference>
<evidence type="ECO:0000259" key="1">
    <source>
        <dbReference type="PROSITE" id="PS50206"/>
    </source>
</evidence>
<keyword evidence="3" id="KW-1185">Reference proteome</keyword>
<dbReference type="CDD" id="cd00158">
    <property type="entry name" value="RHOD"/>
    <property type="match status" value="3"/>
</dbReference>
<dbReference type="PANTHER" id="PTHR43031:SF7">
    <property type="entry name" value="NITRIC OXIDE REDUCTASE FLRD-NAD(+) REDUCTASE"/>
    <property type="match status" value="1"/>
</dbReference>
<protein>
    <submittedName>
        <fullName evidence="2">Rhodanese domain protein</fullName>
    </submittedName>
</protein>
<dbReference type="InParanoid" id="D4H8U0"/>
<dbReference type="InterPro" id="IPR036873">
    <property type="entry name" value="Rhodanese-like_dom_sf"/>
</dbReference>
<dbReference type="Pfam" id="PF00581">
    <property type="entry name" value="Rhodanese"/>
    <property type="match status" value="3"/>
</dbReference>
<dbReference type="HOGENOM" id="CLU_047687_0_0_0"/>
<dbReference type="Proteomes" id="UP000002012">
    <property type="component" value="Chromosome"/>
</dbReference>
<reference evidence="2 3" key="1">
    <citation type="journal article" date="2010" name="Stand. Genomic Sci.">
        <title>Complete genome sequence of Denitrovibrio acetiphilus type strain (N2460).</title>
        <authorList>
            <person name="Kiss H."/>
            <person name="Lang E."/>
            <person name="Lapidus A."/>
            <person name="Copeland A."/>
            <person name="Nolan M."/>
            <person name="Glavina Del Rio T."/>
            <person name="Chen F."/>
            <person name="Lucas S."/>
            <person name="Tice H."/>
            <person name="Cheng J.F."/>
            <person name="Han C."/>
            <person name="Goodwin L."/>
            <person name="Pitluck S."/>
            <person name="Liolios K."/>
            <person name="Pati A."/>
            <person name="Ivanova N."/>
            <person name="Mavromatis K."/>
            <person name="Chen A."/>
            <person name="Palaniappan K."/>
            <person name="Land M."/>
            <person name="Hauser L."/>
            <person name="Chang Y.J."/>
            <person name="Jeffries C.D."/>
            <person name="Detter J.C."/>
            <person name="Brettin T."/>
            <person name="Spring S."/>
            <person name="Rohde M."/>
            <person name="Goker M."/>
            <person name="Woyke T."/>
            <person name="Bristow J."/>
            <person name="Eisen J.A."/>
            <person name="Markowitz V."/>
            <person name="Hugenholtz P."/>
            <person name="Kyrpides N.C."/>
            <person name="Klenk H.P."/>
        </authorList>
    </citation>
    <scope>NUCLEOTIDE SEQUENCE [LARGE SCALE GENOMIC DNA]</scope>
    <source>
        <strain evidence="3">DSM 12809 / NBRC 114555 / N2460</strain>
    </source>
</reference>
<sequence precursor="true">MRLMSRMLTVIALLVALIVLGCGQAAKKPVAEAKASVADQAKAADFELVKIDEIKMIIGNGVWDKSRGTLVDARPERKYDGAHIPTSKLIPDTKFDEFFPAFAKEVSPEDYVVTFCGGVKCEKSLIVAEKLKEKGYTNVKIYLDGQPDWDKNGTYNEVSLEGAKKLHAKGATFIDARPERKFKKSTIAGSIVVPDTKFDEFKGNLPADKNTLSVPFCGGYKCEKSHIVAEKMLEMGYTNILVYAGGAPEWKAAGQPMAPGGDAPVAKKPVAVDSASGFPVEEPGILITSFFVEKLLDPATRPADVTIVDVRNDNEVAAGKIPGSIQVSSKEVSEGCDAFISKMPQEGRVVFHCASGGRAGEVYFFLADDCQPADIDRYYFLDAGVNCDTQPCKIGM</sequence>
<evidence type="ECO:0000313" key="3">
    <source>
        <dbReference type="Proteomes" id="UP000002012"/>
    </source>
</evidence>
<dbReference type="PROSITE" id="PS50206">
    <property type="entry name" value="RHODANESE_3"/>
    <property type="match status" value="3"/>
</dbReference>
<dbReference type="InterPro" id="IPR001763">
    <property type="entry name" value="Rhodanese-like_dom"/>
</dbReference>
<dbReference type="eggNOG" id="COG2897">
    <property type="taxonomic scope" value="Bacteria"/>
</dbReference>
<dbReference type="eggNOG" id="COG0607">
    <property type="taxonomic scope" value="Bacteria"/>
</dbReference>
<feature type="domain" description="Rhodanese" evidence="1">
    <location>
        <begin position="64"/>
        <end position="158"/>
    </location>
</feature>
<dbReference type="STRING" id="522772.Dacet_1675"/>
<gene>
    <name evidence="2" type="ordered locus">Dacet_1675</name>
</gene>
<dbReference type="PROSITE" id="PS51257">
    <property type="entry name" value="PROKAR_LIPOPROTEIN"/>
    <property type="match status" value="1"/>
</dbReference>
<feature type="domain" description="Rhodanese" evidence="1">
    <location>
        <begin position="301"/>
        <end position="393"/>
    </location>
</feature>
<evidence type="ECO:0000313" key="2">
    <source>
        <dbReference type="EMBL" id="ADD68439.1"/>
    </source>
</evidence>
<dbReference type="InterPro" id="IPR050229">
    <property type="entry name" value="GlpE_sulfurtransferase"/>
</dbReference>
<dbReference type="Gene3D" id="3.40.250.10">
    <property type="entry name" value="Rhodanese-like domain"/>
    <property type="match status" value="3"/>
</dbReference>
<dbReference type="EMBL" id="CP001968">
    <property type="protein sequence ID" value="ADD68439.1"/>
    <property type="molecule type" value="Genomic_DNA"/>
</dbReference>
<accession>D4H8U0</accession>
<dbReference type="KEGG" id="dap:Dacet_1675"/>